<evidence type="ECO:0000256" key="2">
    <source>
        <dbReference type="ARBA" id="ARBA00022723"/>
    </source>
</evidence>
<feature type="domain" description="Rieske" evidence="6">
    <location>
        <begin position="8"/>
        <end position="109"/>
    </location>
</feature>
<dbReference type="PANTHER" id="PTHR21266">
    <property type="entry name" value="IRON-SULFUR DOMAIN CONTAINING PROTEIN"/>
    <property type="match status" value="1"/>
</dbReference>
<dbReference type="Gene3D" id="2.102.10.10">
    <property type="entry name" value="Rieske [2Fe-2S] iron-sulphur domain"/>
    <property type="match status" value="1"/>
</dbReference>
<dbReference type="Pfam" id="PF00355">
    <property type="entry name" value="Rieske"/>
    <property type="match status" value="1"/>
</dbReference>
<gene>
    <name evidence="7" type="ORF">ACFOGJ_20150</name>
</gene>
<evidence type="ECO:0000256" key="3">
    <source>
        <dbReference type="ARBA" id="ARBA00023002"/>
    </source>
</evidence>
<dbReference type="PANTHER" id="PTHR21266:SF60">
    <property type="entry name" value="3-KETOSTEROID-9-ALPHA-MONOOXYGENASE, OXYGENASE COMPONENT"/>
    <property type="match status" value="1"/>
</dbReference>
<dbReference type="RefSeq" id="WP_379903900.1">
    <property type="nucleotide sequence ID" value="NZ_JBHRTR010000034.1"/>
</dbReference>
<dbReference type="InterPro" id="IPR017941">
    <property type="entry name" value="Rieske_2Fe-2S"/>
</dbReference>
<keyword evidence="3" id="KW-0560">Oxidoreductase</keyword>
<protein>
    <submittedName>
        <fullName evidence="7">Rieske 2Fe-2S domain-containing protein</fullName>
    </submittedName>
</protein>
<dbReference type="SUPFAM" id="SSF50022">
    <property type="entry name" value="ISP domain"/>
    <property type="match status" value="1"/>
</dbReference>
<reference evidence="8" key="1">
    <citation type="journal article" date="2019" name="Int. J. Syst. Evol. Microbiol.">
        <title>The Global Catalogue of Microorganisms (GCM) 10K type strain sequencing project: providing services to taxonomists for standard genome sequencing and annotation.</title>
        <authorList>
            <consortium name="The Broad Institute Genomics Platform"/>
            <consortium name="The Broad Institute Genome Sequencing Center for Infectious Disease"/>
            <person name="Wu L."/>
            <person name="Ma J."/>
        </authorList>
    </citation>
    <scope>NUCLEOTIDE SEQUENCE [LARGE SCALE GENOMIC DNA]</scope>
    <source>
        <strain evidence="8">KCTC 42964</strain>
    </source>
</reference>
<dbReference type="EMBL" id="JBHRTR010000034">
    <property type="protein sequence ID" value="MFC3229571.1"/>
    <property type="molecule type" value="Genomic_DNA"/>
</dbReference>
<evidence type="ECO:0000259" key="6">
    <source>
        <dbReference type="PROSITE" id="PS51296"/>
    </source>
</evidence>
<dbReference type="SUPFAM" id="SSF55961">
    <property type="entry name" value="Bet v1-like"/>
    <property type="match status" value="1"/>
</dbReference>
<keyword evidence="1" id="KW-0001">2Fe-2S</keyword>
<keyword evidence="4" id="KW-0408">Iron</keyword>
<keyword evidence="2" id="KW-0479">Metal-binding</keyword>
<evidence type="ECO:0000256" key="1">
    <source>
        <dbReference type="ARBA" id="ARBA00022714"/>
    </source>
</evidence>
<keyword evidence="8" id="KW-1185">Reference proteome</keyword>
<dbReference type="PROSITE" id="PS51296">
    <property type="entry name" value="RIESKE"/>
    <property type="match status" value="1"/>
</dbReference>
<dbReference type="InterPro" id="IPR050584">
    <property type="entry name" value="Cholesterol_7-desaturase"/>
</dbReference>
<dbReference type="Gene3D" id="3.90.380.10">
    <property type="entry name" value="Naphthalene 1,2-dioxygenase Alpha Subunit, Chain A, domain 1"/>
    <property type="match status" value="1"/>
</dbReference>
<comment type="caution">
    <text evidence="7">The sequence shown here is derived from an EMBL/GenBank/DDBJ whole genome shotgun (WGS) entry which is preliminary data.</text>
</comment>
<dbReference type="Pfam" id="PF19112">
    <property type="entry name" value="VanA_C"/>
    <property type="match status" value="1"/>
</dbReference>
<keyword evidence="5" id="KW-0411">Iron-sulfur</keyword>
<organism evidence="7 8">
    <name type="scientific">Marinibaculum pumilum</name>
    <dbReference type="NCBI Taxonomy" id="1766165"/>
    <lineage>
        <taxon>Bacteria</taxon>
        <taxon>Pseudomonadati</taxon>
        <taxon>Pseudomonadota</taxon>
        <taxon>Alphaproteobacteria</taxon>
        <taxon>Rhodospirillales</taxon>
        <taxon>Rhodospirillaceae</taxon>
        <taxon>Marinibaculum</taxon>
    </lineage>
</organism>
<evidence type="ECO:0000313" key="8">
    <source>
        <dbReference type="Proteomes" id="UP001595528"/>
    </source>
</evidence>
<dbReference type="InterPro" id="IPR036922">
    <property type="entry name" value="Rieske_2Fe-2S_sf"/>
</dbReference>
<dbReference type="Proteomes" id="UP001595528">
    <property type="component" value="Unassembled WGS sequence"/>
</dbReference>
<dbReference type="InterPro" id="IPR044043">
    <property type="entry name" value="VanA_C_cat"/>
</dbReference>
<evidence type="ECO:0000313" key="7">
    <source>
        <dbReference type="EMBL" id="MFC3229571.1"/>
    </source>
</evidence>
<evidence type="ECO:0000256" key="4">
    <source>
        <dbReference type="ARBA" id="ARBA00023004"/>
    </source>
</evidence>
<proteinExistence type="predicted"/>
<name>A0ABV7L4H9_9PROT</name>
<dbReference type="CDD" id="cd08878">
    <property type="entry name" value="RHO_alpha_C_DMO-like"/>
    <property type="match status" value="1"/>
</dbReference>
<accession>A0ABV7L4H9</accession>
<evidence type="ECO:0000256" key="5">
    <source>
        <dbReference type="ARBA" id="ARBA00023014"/>
    </source>
</evidence>
<sequence>MSFLRNAWYPLCWSAEVGEGLASHRVLGERVVVYRRTDGTIAALEDCCPHKFLPLSMGRRHGDRIECGYHGMTFDCTGRCTSIPGQEVIPATAAVRSYPMAERLGLAWIWMGAAEKADESLLVDLPQYHDPAWKAVHGASLYNAANYLNLIDNLLDPSHVTFVHGSTLATPGGRDVPVQSEKTDAGVTVWRWILDSPPIPVFAKTGHFKGNADRWHYYMFTPPSNCIIDFGSGEPGALTEETRSQGLQIYACHFITPVDDENCIDHWLHVRNFRIDDPVLDAQLNADLAGAFNEDKAILEAIQEQERRYPERRQIRLAIDGGPNRMRMMMRKLIEAEEQAAAGTSTAA</sequence>